<keyword evidence="4" id="KW-0862">Zinc</keyword>
<dbReference type="EC" id="3.4.24.7" evidence="8"/>
<evidence type="ECO:0000256" key="3">
    <source>
        <dbReference type="ARBA" id="ARBA00022801"/>
    </source>
</evidence>
<dbReference type="PRINTS" id="PR00138">
    <property type="entry name" value="MATRIXIN"/>
</dbReference>
<dbReference type="GO" id="GO:0006508">
    <property type="term" value="P:proteolysis"/>
    <property type="evidence" value="ECO:0007669"/>
    <property type="project" value="UniProtKB-KW"/>
</dbReference>
<dbReference type="PANTHER" id="PTHR10201">
    <property type="entry name" value="MATRIX METALLOPROTEINASE"/>
    <property type="match status" value="1"/>
</dbReference>
<comment type="caution">
    <text evidence="8">The sequence shown here is derived from an EMBL/GenBank/DDBJ whole genome shotgun (WGS) entry which is preliminary data.</text>
</comment>
<gene>
    <name evidence="8" type="ORF">AAA799P11_00940</name>
</gene>
<keyword evidence="9" id="KW-1185">Reference proteome</keyword>
<proteinExistence type="predicted"/>
<evidence type="ECO:0000256" key="2">
    <source>
        <dbReference type="ARBA" id="ARBA00022723"/>
    </source>
</evidence>
<organism evidence="8 9">
    <name type="scientific">Marine Group I thaumarchaeote SCGC AAA799-P11</name>
    <dbReference type="NCBI Taxonomy" id="1502295"/>
    <lineage>
        <taxon>Archaea</taxon>
        <taxon>Nitrososphaerota</taxon>
        <taxon>Marine Group I</taxon>
    </lineage>
</organism>
<keyword evidence="6" id="KW-0472">Membrane</keyword>
<dbReference type="Gene3D" id="3.40.390.10">
    <property type="entry name" value="Collagenase (Catalytic Domain)"/>
    <property type="match status" value="1"/>
</dbReference>
<evidence type="ECO:0000256" key="5">
    <source>
        <dbReference type="SAM" id="Coils"/>
    </source>
</evidence>
<keyword evidence="2" id="KW-0479">Metal-binding</keyword>
<feature type="domain" description="Peptidase M10 metallopeptidase" evidence="7">
    <location>
        <begin position="231"/>
        <end position="333"/>
    </location>
</feature>
<protein>
    <submittedName>
        <fullName evidence="8">Matrix metalloproteinase-1 interstitial collagenase</fullName>
        <ecNumber evidence="8">3.4.24.7</ecNumber>
    </submittedName>
</protein>
<feature type="coiled-coil region" evidence="5">
    <location>
        <begin position="2"/>
        <end position="57"/>
    </location>
</feature>
<dbReference type="GO" id="GO:0008270">
    <property type="term" value="F:zinc ion binding"/>
    <property type="evidence" value="ECO:0007669"/>
    <property type="project" value="InterPro"/>
</dbReference>
<keyword evidence="1" id="KW-0645">Protease</keyword>
<feature type="transmembrane region" description="Helical" evidence="6">
    <location>
        <begin position="93"/>
        <end position="114"/>
    </location>
</feature>
<dbReference type="GO" id="GO:0031012">
    <property type="term" value="C:extracellular matrix"/>
    <property type="evidence" value="ECO:0007669"/>
    <property type="project" value="InterPro"/>
</dbReference>
<dbReference type="InterPro" id="IPR021190">
    <property type="entry name" value="Pept_M10A"/>
</dbReference>
<dbReference type="PANTHER" id="PTHR10201:SF314">
    <property type="entry name" value="PEPTIDASE M10A AND M12B MATRIXIN AND ADAMALYSIN"/>
    <property type="match status" value="1"/>
</dbReference>
<dbReference type="InterPro" id="IPR001818">
    <property type="entry name" value="Pept_M10_metallopeptidase"/>
</dbReference>
<dbReference type="AlphaFoldDB" id="A0A087RZB5"/>
<keyword evidence="5" id="KW-0175">Coiled coil</keyword>
<dbReference type="InterPro" id="IPR024079">
    <property type="entry name" value="MetalloPept_cat_dom_sf"/>
</dbReference>
<keyword evidence="6" id="KW-1133">Transmembrane helix</keyword>
<dbReference type="Pfam" id="PF00413">
    <property type="entry name" value="Peptidase_M10"/>
    <property type="match status" value="1"/>
</dbReference>
<keyword evidence="3 8" id="KW-0378">Hydrolase</keyword>
<evidence type="ECO:0000313" key="8">
    <source>
        <dbReference type="EMBL" id="KFM18819.1"/>
    </source>
</evidence>
<sequence>MLQKKSDEFEQLYEKYDKLKMKVKELSQENQIYSHMCKKIETNSKDLKKSQSNLKKQLDQKLHSQLESEQEKLLLEKQLERSESSSKKSQKKYYVALVMAALSIAIISGAYSIMFAELAGQQYKIEVTPKPTGYTIQNLRGDTINTFLSWRLVPGDTLRVNIINSDNYDPEKIEVIKKTILSEKQLEIDNSLMHKGPKGTTSILYEGWLGALNDASKTDTNLFVPTNIEVIESNNGEGDITIELTNRKNADGFAGWTNSIADDSQNQILKSRITIFAVDSLSLAELETIVRHEMGHALGLAHSTDPEDLMYPTIQTNFPYISECDVDAIESLYDGQNTSEVICEI</sequence>
<dbReference type="GO" id="GO:0004222">
    <property type="term" value="F:metalloendopeptidase activity"/>
    <property type="evidence" value="ECO:0007669"/>
    <property type="project" value="UniProtKB-EC"/>
</dbReference>
<accession>A0A087RZB5</accession>
<evidence type="ECO:0000256" key="6">
    <source>
        <dbReference type="SAM" id="Phobius"/>
    </source>
</evidence>
<dbReference type="EMBL" id="JOSZ01000013">
    <property type="protein sequence ID" value="KFM18819.1"/>
    <property type="molecule type" value="Genomic_DNA"/>
</dbReference>
<evidence type="ECO:0000256" key="4">
    <source>
        <dbReference type="ARBA" id="ARBA00022833"/>
    </source>
</evidence>
<evidence type="ECO:0000259" key="7">
    <source>
        <dbReference type="Pfam" id="PF00413"/>
    </source>
</evidence>
<reference evidence="8 9" key="1">
    <citation type="submission" date="2014-06" db="EMBL/GenBank/DDBJ databases">
        <authorList>
            <person name="Ngugi D.K."/>
            <person name="Blom J."/>
            <person name="Alam I."/>
            <person name="Rashid M."/>
            <person name="Baalawi W."/>
            <person name="Zhang G."/>
            <person name="Hikmawan T."/>
            <person name="Guan Y."/>
            <person name="Antunes A."/>
            <person name="Siam R."/>
            <person name="El-Dorry H."/>
            <person name="Bajic V."/>
            <person name="Stingl U."/>
        </authorList>
    </citation>
    <scope>NUCLEOTIDE SEQUENCE [LARGE SCALE GENOMIC DNA]</scope>
    <source>
        <strain evidence="8">SCGC AAA799-P11</strain>
    </source>
</reference>
<keyword evidence="6" id="KW-0812">Transmembrane</keyword>
<evidence type="ECO:0000256" key="1">
    <source>
        <dbReference type="ARBA" id="ARBA00022670"/>
    </source>
</evidence>
<evidence type="ECO:0000313" key="9">
    <source>
        <dbReference type="Proteomes" id="UP000029387"/>
    </source>
</evidence>
<name>A0A087RZB5_9ARCH</name>
<dbReference type="Proteomes" id="UP000029387">
    <property type="component" value="Unassembled WGS sequence"/>
</dbReference>
<dbReference type="SUPFAM" id="SSF55486">
    <property type="entry name" value="Metalloproteases ('zincins'), catalytic domain"/>
    <property type="match status" value="1"/>
</dbReference>